<proteinExistence type="predicted"/>
<dbReference type="Proteomes" id="UP001589797">
    <property type="component" value="Unassembled WGS sequence"/>
</dbReference>
<dbReference type="Pfam" id="PF18935">
    <property type="entry name" value="DUF5683"/>
    <property type="match status" value="1"/>
</dbReference>
<comment type="caution">
    <text evidence="3">The sequence shown here is derived from an EMBL/GenBank/DDBJ whole genome shotgun (WGS) entry which is preliminary data.</text>
</comment>
<dbReference type="InterPro" id="IPR043738">
    <property type="entry name" value="DUF5683"/>
</dbReference>
<reference evidence="3 4" key="1">
    <citation type="submission" date="2024-09" db="EMBL/GenBank/DDBJ databases">
        <authorList>
            <person name="Sun Q."/>
            <person name="Mori K."/>
        </authorList>
    </citation>
    <scope>NUCLEOTIDE SEQUENCE [LARGE SCALE GENOMIC DNA]</scope>
    <source>
        <strain evidence="3 4">CCM 7650</strain>
    </source>
</reference>
<gene>
    <name evidence="3" type="ORF">ACFFIP_17975</name>
</gene>
<evidence type="ECO:0000313" key="4">
    <source>
        <dbReference type="Proteomes" id="UP001589797"/>
    </source>
</evidence>
<keyword evidence="1" id="KW-0732">Signal</keyword>
<keyword evidence="4" id="KW-1185">Reference proteome</keyword>
<accession>A0ABV6FXG6</accession>
<evidence type="ECO:0000313" key="3">
    <source>
        <dbReference type="EMBL" id="MFC0264580.1"/>
    </source>
</evidence>
<feature type="signal peptide" evidence="1">
    <location>
        <begin position="1"/>
        <end position="26"/>
    </location>
</feature>
<feature type="chain" id="PRO_5045494699" evidence="1">
    <location>
        <begin position="27"/>
        <end position="183"/>
    </location>
</feature>
<name>A0ABV6FXG6_9BACT</name>
<evidence type="ECO:0000259" key="2">
    <source>
        <dbReference type="Pfam" id="PF18935"/>
    </source>
</evidence>
<feature type="domain" description="DUF5683" evidence="2">
    <location>
        <begin position="40"/>
        <end position="183"/>
    </location>
</feature>
<dbReference type="RefSeq" id="WP_382389147.1">
    <property type="nucleotide sequence ID" value="NZ_JBHLWI010000073.1"/>
</dbReference>
<protein>
    <submittedName>
        <fullName evidence="3">DUF5683 domain-containing protein</fullName>
    </submittedName>
</protein>
<evidence type="ECO:0000256" key="1">
    <source>
        <dbReference type="SAM" id="SignalP"/>
    </source>
</evidence>
<organism evidence="3 4">
    <name type="scientific">Fontibacter flavus</name>
    <dbReference type="NCBI Taxonomy" id="654838"/>
    <lineage>
        <taxon>Bacteria</taxon>
        <taxon>Pseudomonadati</taxon>
        <taxon>Bacteroidota</taxon>
        <taxon>Cytophagia</taxon>
        <taxon>Cytophagales</taxon>
        <taxon>Cyclobacteriaceae</taxon>
        <taxon>Fontibacter</taxon>
    </lineage>
</organism>
<sequence length="183" mass="20595">MIYTSIIAVFVLLAFCSKTASGQVIASDTVEISLNDKDIKDPKKATLLSAILPGAGQVYNNKAWKVPIIYGGFATNIFFIHFNNTRYQALKEGLLLFDQNETNNFPNLNRDGLVRQVNYWRRNRDLNYFLFVGIYALNIIDAQVDAHLSGFDVSEDLSFRFEPSFETLTAGGNIFGLSMKITF</sequence>
<dbReference type="EMBL" id="JBHLWI010000073">
    <property type="protein sequence ID" value="MFC0264580.1"/>
    <property type="molecule type" value="Genomic_DNA"/>
</dbReference>